<dbReference type="PROSITE" id="PS00041">
    <property type="entry name" value="HTH_ARAC_FAMILY_1"/>
    <property type="match status" value="1"/>
</dbReference>
<keyword evidence="1" id="KW-0805">Transcription regulation</keyword>
<evidence type="ECO:0000259" key="4">
    <source>
        <dbReference type="PROSITE" id="PS01124"/>
    </source>
</evidence>
<dbReference type="EMBL" id="JAIWJX010000004">
    <property type="protein sequence ID" value="MCK6259434.1"/>
    <property type="molecule type" value="Genomic_DNA"/>
</dbReference>
<sequence>MKPVILYYPTLQKDLNCYEWFGNLSNKVKLIKVTSFQDVKSVMKLGDYTVYIILTNSHSFPTTWQFTQLQADTTLMILAGFNKMNMILLNSFLESLDTYVEPSPDNSSFYRSLDYLDDNLCDNELSLEKVASHAFVSKCHYSRIFQQYVGKGFKEYVINKRIQKAKLLLKKGETVTDVCFSIGYNDLTHFGRMFKKIVGINPSQYRNQYSACQEAKTS</sequence>
<dbReference type="GO" id="GO:0043565">
    <property type="term" value="F:sequence-specific DNA binding"/>
    <property type="evidence" value="ECO:0007669"/>
    <property type="project" value="InterPro"/>
</dbReference>
<keyword evidence="3" id="KW-0804">Transcription</keyword>
<dbReference type="Proteomes" id="UP001139011">
    <property type="component" value="Unassembled WGS sequence"/>
</dbReference>
<name>A0A9X2BF08_9BACL</name>
<evidence type="ECO:0000256" key="3">
    <source>
        <dbReference type="ARBA" id="ARBA00023163"/>
    </source>
</evidence>
<protein>
    <submittedName>
        <fullName evidence="5">AraC family transcriptional regulator</fullName>
    </submittedName>
</protein>
<keyword evidence="2" id="KW-0238">DNA-binding</keyword>
<dbReference type="PROSITE" id="PS01124">
    <property type="entry name" value="HTH_ARAC_FAMILY_2"/>
    <property type="match status" value="1"/>
</dbReference>
<dbReference type="Gene3D" id="1.10.10.60">
    <property type="entry name" value="Homeodomain-like"/>
    <property type="match status" value="2"/>
</dbReference>
<dbReference type="AlphaFoldDB" id="A0A9X2BF08"/>
<dbReference type="SUPFAM" id="SSF46689">
    <property type="entry name" value="Homeodomain-like"/>
    <property type="match status" value="1"/>
</dbReference>
<dbReference type="PRINTS" id="PR00032">
    <property type="entry name" value="HTHARAC"/>
</dbReference>
<evidence type="ECO:0000256" key="2">
    <source>
        <dbReference type="ARBA" id="ARBA00023125"/>
    </source>
</evidence>
<dbReference type="InterPro" id="IPR020449">
    <property type="entry name" value="Tscrpt_reg_AraC-type_HTH"/>
</dbReference>
<evidence type="ECO:0000313" key="6">
    <source>
        <dbReference type="Proteomes" id="UP001139011"/>
    </source>
</evidence>
<feature type="domain" description="HTH araC/xylS-type" evidence="4">
    <location>
        <begin position="110"/>
        <end position="208"/>
    </location>
</feature>
<dbReference type="PANTHER" id="PTHR43280">
    <property type="entry name" value="ARAC-FAMILY TRANSCRIPTIONAL REGULATOR"/>
    <property type="match status" value="1"/>
</dbReference>
<dbReference type="InterPro" id="IPR018060">
    <property type="entry name" value="HTH_AraC"/>
</dbReference>
<dbReference type="SMART" id="SM00342">
    <property type="entry name" value="HTH_ARAC"/>
    <property type="match status" value="1"/>
</dbReference>
<comment type="caution">
    <text evidence="5">The sequence shown here is derived from an EMBL/GenBank/DDBJ whole genome shotgun (WGS) entry which is preliminary data.</text>
</comment>
<evidence type="ECO:0000313" key="5">
    <source>
        <dbReference type="EMBL" id="MCK6259434.1"/>
    </source>
</evidence>
<proteinExistence type="predicted"/>
<reference evidence="5" key="1">
    <citation type="submission" date="2021-09" db="EMBL/GenBank/DDBJ databases">
        <title>Genome analysis of Fictibacillus sp. KIGAM418 isolated from marine sediment.</title>
        <authorList>
            <person name="Seo M.-J."/>
            <person name="Cho E.-S."/>
            <person name="Hwang C.Y."/>
        </authorList>
    </citation>
    <scope>NUCLEOTIDE SEQUENCE</scope>
    <source>
        <strain evidence="5">KIGAM418</strain>
    </source>
</reference>
<dbReference type="Pfam" id="PF12833">
    <property type="entry name" value="HTH_18"/>
    <property type="match status" value="1"/>
</dbReference>
<gene>
    <name evidence="5" type="ORF">LCY76_22955</name>
</gene>
<dbReference type="InterPro" id="IPR018062">
    <property type="entry name" value="HTH_AraC-typ_CS"/>
</dbReference>
<accession>A0A9X2BF08</accession>
<dbReference type="RefSeq" id="WP_248254804.1">
    <property type="nucleotide sequence ID" value="NZ_JAIWJX010000004.1"/>
</dbReference>
<dbReference type="InterPro" id="IPR009057">
    <property type="entry name" value="Homeodomain-like_sf"/>
</dbReference>
<dbReference type="PANTHER" id="PTHR43280:SF28">
    <property type="entry name" value="HTH-TYPE TRANSCRIPTIONAL ACTIVATOR RHAS"/>
    <property type="match status" value="1"/>
</dbReference>
<organism evidence="5 6">
    <name type="scientific">Fictibacillus marinisediminis</name>
    <dbReference type="NCBI Taxonomy" id="2878389"/>
    <lineage>
        <taxon>Bacteria</taxon>
        <taxon>Bacillati</taxon>
        <taxon>Bacillota</taxon>
        <taxon>Bacilli</taxon>
        <taxon>Bacillales</taxon>
        <taxon>Fictibacillaceae</taxon>
        <taxon>Fictibacillus</taxon>
    </lineage>
</organism>
<keyword evidence="6" id="KW-1185">Reference proteome</keyword>
<evidence type="ECO:0000256" key="1">
    <source>
        <dbReference type="ARBA" id="ARBA00023015"/>
    </source>
</evidence>
<dbReference type="GO" id="GO:0003700">
    <property type="term" value="F:DNA-binding transcription factor activity"/>
    <property type="evidence" value="ECO:0007669"/>
    <property type="project" value="InterPro"/>
</dbReference>